<dbReference type="InterPro" id="IPR013030">
    <property type="entry name" value="DNA_topo_DNA_db_N_dom2"/>
</dbReference>
<dbReference type="PANTHER" id="PTHR10290:SF23">
    <property type="entry name" value="DNA TOPOISOMERASE 1 BETA"/>
    <property type="match status" value="1"/>
</dbReference>
<keyword evidence="3" id="KW-0413">Isomerase</keyword>
<dbReference type="Pfam" id="PF01028">
    <property type="entry name" value="Topoisom_I"/>
    <property type="match status" value="1"/>
</dbReference>
<dbReference type="OrthoDB" id="1749392at2759"/>
<dbReference type="InterPro" id="IPR008336">
    <property type="entry name" value="TopoI_DNA-bd_euk"/>
</dbReference>
<reference evidence="3 4" key="1">
    <citation type="journal article" date="2019" name="Plant Biotechnol. J.">
        <title>The red bayberry genome and genetic basis of sex determination.</title>
        <authorList>
            <person name="Jia H.M."/>
            <person name="Jia H.J."/>
            <person name="Cai Q.L."/>
            <person name="Wang Y."/>
            <person name="Zhao H.B."/>
            <person name="Yang W.F."/>
            <person name="Wang G.Y."/>
            <person name="Li Y.H."/>
            <person name="Zhan D.L."/>
            <person name="Shen Y.T."/>
            <person name="Niu Q.F."/>
            <person name="Chang L."/>
            <person name="Qiu J."/>
            <person name="Zhao L."/>
            <person name="Xie H.B."/>
            <person name="Fu W.Y."/>
            <person name="Jin J."/>
            <person name="Li X.W."/>
            <person name="Jiao Y."/>
            <person name="Zhou C.C."/>
            <person name="Tu T."/>
            <person name="Chai C.Y."/>
            <person name="Gao J.L."/>
            <person name="Fan L.J."/>
            <person name="van de Weg E."/>
            <person name="Wang J.Y."/>
            <person name="Gao Z.S."/>
        </authorList>
    </citation>
    <scope>NUCLEOTIDE SEQUENCE [LARGE SCALE GENOMIC DNA]</scope>
    <source>
        <tissue evidence="3">Leaves</tissue>
    </source>
</reference>
<dbReference type="EMBL" id="RXIC02000021">
    <property type="protein sequence ID" value="KAB1219887.1"/>
    <property type="molecule type" value="Genomic_DNA"/>
</dbReference>
<evidence type="ECO:0000313" key="3">
    <source>
        <dbReference type="EMBL" id="KAB1219887.1"/>
    </source>
</evidence>
<dbReference type="GO" id="GO:0007059">
    <property type="term" value="P:chromosome segregation"/>
    <property type="evidence" value="ECO:0007669"/>
    <property type="project" value="TreeGrafter"/>
</dbReference>
<dbReference type="InterPro" id="IPR013500">
    <property type="entry name" value="TopoI_cat_euk"/>
</dbReference>
<organism evidence="3 4">
    <name type="scientific">Morella rubra</name>
    <name type="common">Chinese bayberry</name>
    <dbReference type="NCBI Taxonomy" id="262757"/>
    <lineage>
        <taxon>Eukaryota</taxon>
        <taxon>Viridiplantae</taxon>
        <taxon>Streptophyta</taxon>
        <taxon>Embryophyta</taxon>
        <taxon>Tracheophyta</taxon>
        <taxon>Spermatophyta</taxon>
        <taxon>Magnoliopsida</taxon>
        <taxon>eudicotyledons</taxon>
        <taxon>Gunneridae</taxon>
        <taxon>Pentapetalae</taxon>
        <taxon>rosids</taxon>
        <taxon>fabids</taxon>
        <taxon>Fagales</taxon>
        <taxon>Myricaceae</taxon>
        <taxon>Morella</taxon>
    </lineage>
</organism>
<dbReference type="GO" id="GO:0003677">
    <property type="term" value="F:DNA binding"/>
    <property type="evidence" value="ECO:0007669"/>
    <property type="project" value="InterPro"/>
</dbReference>
<dbReference type="GO" id="GO:0003917">
    <property type="term" value="F:DNA topoisomerase type I (single strand cut, ATP-independent) activity"/>
    <property type="evidence" value="ECO:0007669"/>
    <property type="project" value="InterPro"/>
</dbReference>
<evidence type="ECO:0000313" key="4">
    <source>
        <dbReference type="Proteomes" id="UP000516437"/>
    </source>
</evidence>
<dbReference type="AlphaFoldDB" id="A0A6A1W721"/>
<feature type="domain" description="DNA topoisomerase I catalytic core eukaryotic-type" evidence="1">
    <location>
        <begin position="108"/>
        <end position="138"/>
    </location>
</feature>
<dbReference type="Gene3D" id="3.90.15.10">
    <property type="entry name" value="Topoisomerase I, Chain A, domain 3"/>
    <property type="match status" value="1"/>
</dbReference>
<evidence type="ECO:0000259" key="2">
    <source>
        <dbReference type="Pfam" id="PF02919"/>
    </source>
</evidence>
<dbReference type="PANTHER" id="PTHR10290">
    <property type="entry name" value="DNA TOPOISOMERASE I"/>
    <property type="match status" value="1"/>
</dbReference>
<dbReference type="Gene3D" id="2.170.11.10">
    <property type="entry name" value="DNA Topoisomerase I, domain 2"/>
    <property type="match status" value="1"/>
</dbReference>
<name>A0A6A1W721_9ROSI</name>
<dbReference type="Pfam" id="PF02919">
    <property type="entry name" value="Topoisom_I_N"/>
    <property type="match status" value="1"/>
</dbReference>
<keyword evidence="4" id="KW-1185">Reference proteome</keyword>
<dbReference type="GO" id="GO:0006260">
    <property type="term" value="P:DNA replication"/>
    <property type="evidence" value="ECO:0007669"/>
    <property type="project" value="TreeGrafter"/>
</dbReference>
<dbReference type="InterPro" id="IPR036202">
    <property type="entry name" value="TopoI_DNA-bd_euk_N_sf"/>
</dbReference>
<protein>
    <submittedName>
        <fullName evidence="3">DNA topoisomerase 1</fullName>
    </submittedName>
</protein>
<gene>
    <name evidence="3" type="ORF">CJ030_MR3G009529</name>
</gene>
<accession>A0A6A1W721</accession>
<proteinExistence type="predicted"/>
<dbReference type="GO" id="GO:0005694">
    <property type="term" value="C:chromosome"/>
    <property type="evidence" value="ECO:0007669"/>
    <property type="project" value="InterPro"/>
</dbReference>
<dbReference type="Proteomes" id="UP000516437">
    <property type="component" value="Chromosome 3"/>
</dbReference>
<comment type="caution">
    <text evidence="3">The sequence shown here is derived from an EMBL/GenBank/DDBJ whole genome shotgun (WGS) entry which is preliminary data.</text>
</comment>
<evidence type="ECO:0000259" key="1">
    <source>
        <dbReference type="Pfam" id="PF01028"/>
    </source>
</evidence>
<dbReference type="GO" id="GO:0005730">
    <property type="term" value="C:nucleolus"/>
    <property type="evidence" value="ECO:0007669"/>
    <property type="project" value="TreeGrafter"/>
</dbReference>
<sequence>MINRSRDEKRKVLNILVEHAIDEAELFGIDPDLTKVGAGPSMYRSCGSDEYIIGEVEFEERRGLRDEESGEKERGWKKVRHDNTVTWLAFWNDKINPKEFKYVFLAASSTLKGQNDKEKYKKARMLKDYIKNIRAAYT</sequence>
<dbReference type="InterPro" id="IPR014711">
    <property type="entry name" value="TopoI_cat_a-hlx-sub_euk"/>
</dbReference>
<dbReference type="InterPro" id="IPR051062">
    <property type="entry name" value="Topoisomerase_IB"/>
</dbReference>
<feature type="domain" description="DNA topoisomerase I DNA binding eukaryotic-type" evidence="2">
    <location>
        <begin position="73"/>
        <end position="105"/>
    </location>
</feature>
<dbReference type="SUPFAM" id="SSF56741">
    <property type="entry name" value="Eukaryotic DNA topoisomerase I, N-terminal DNA-binding fragment"/>
    <property type="match status" value="1"/>
</dbReference>
<dbReference type="GO" id="GO:0006265">
    <property type="term" value="P:DNA topological change"/>
    <property type="evidence" value="ECO:0007669"/>
    <property type="project" value="InterPro"/>
</dbReference>